<accession>A0ABD3M181</accession>
<feature type="compositionally biased region" description="Basic and acidic residues" evidence="1">
    <location>
        <begin position="166"/>
        <end position="177"/>
    </location>
</feature>
<feature type="region of interest" description="Disordered" evidence="1">
    <location>
        <begin position="39"/>
        <end position="61"/>
    </location>
</feature>
<feature type="region of interest" description="Disordered" evidence="1">
    <location>
        <begin position="101"/>
        <end position="177"/>
    </location>
</feature>
<gene>
    <name evidence="2" type="ORF">ACHAWU_006644</name>
</gene>
<evidence type="ECO:0000313" key="2">
    <source>
        <dbReference type="EMBL" id="KAL3757437.1"/>
    </source>
</evidence>
<keyword evidence="3" id="KW-1185">Reference proteome</keyword>
<proteinExistence type="predicted"/>
<dbReference type="AlphaFoldDB" id="A0ABD3M181"/>
<reference evidence="2 3" key="1">
    <citation type="submission" date="2024-10" db="EMBL/GenBank/DDBJ databases">
        <title>Updated reference genomes for cyclostephanoid diatoms.</title>
        <authorList>
            <person name="Roberts W.R."/>
            <person name="Alverson A.J."/>
        </authorList>
    </citation>
    <scope>NUCLEOTIDE SEQUENCE [LARGE SCALE GENOMIC DNA]</scope>
    <source>
        <strain evidence="2 3">AJA232-27</strain>
    </source>
</reference>
<evidence type="ECO:0000313" key="3">
    <source>
        <dbReference type="Proteomes" id="UP001530293"/>
    </source>
</evidence>
<dbReference type="Proteomes" id="UP001530293">
    <property type="component" value="Unassembled WGS sequence"/>
</dbReference>
<evidence type="ECO:0000256" key="1">
    <source>
        <dbReference type="SAM" id="MobiDB-lite"/>
    </source>
</evidence>
<organism evidence="2 3">
    <name type="scientific">Discostella pseudostelligera</name>
    <dbReference type="NCBI Taxonomy" id="259834"/>
    <lineage>
        <taxon>Eukaryota</taxon>
        <taxon>Sar</taxon>
        <taxon>Stramenopiles</taxon>
        <taxon>Ochrophyta</taxon>
        <taxon>Bacillariophyta</taxon>
        <taxon>Coscinodiscophyceae</taxon>
        <taxon>Thalassiosirophycidae</taxon>
        <taxon>Stephanodiscales</taxon>
        <taxon>Stephanodiscaceae</taxon>
        <taxon>Discostella</taxon>
    </lineage>
</organism>
<feature type="compositionally biased region" description="Polar residues" evidence="1">
    <location>
        <begin position="130"/>
        <end position="156"/>
    </location>
</feature>
<protein>
    <submittedName>
        <fullName evidence="2">Uncharacterized protein</fullName>
    </submittedName>
</protein>
<name>A0ABD3M181_9STRA</name>
<comment type="caution">
    <text evidence="2">The sequence shown here is derived from an EMBL/GenBank/DDBJ whole genome shotgun (WGS) entry which is preliminary data.</text>
</comment>
<dbReference type="EMBL" id="JALLBG020000265">
    <property type="protein sequence ID" value="KAL3757437.1"/>
    <property type="molecule type" value="Genomic_DNA"/>
</dbReference>
<sequence>MDNKNKITCSNKNVTVDRRPVVHQGGRRVVAPSGAAAGSVQFRDGRGGGGGGRGFHAGQSQGKIAERAIPIPPLPRSAMVMGGQRQAVHQGGRGVVALSRAATGSKQLGGRCGGGGRGDQSERGKVARNPASSSLQQHPRTSSAAVQQKNKQQSAQPLAPPAGNHNDSEATVHPMTSDDHDEWINFRARGLCFVGYGKTRQNVRERTNDERFSSNFGVGAKTLHSVYVRFKETNPNVSEKDFFMTINQLKLYLSEHVQAGRWGIDENTFRHKWKKIVREIAVLAVEKIKFDPDDFPEGQIFLMSVDGVNFTIREPRASDPGSHWYDHKSNSAGISYEVAVDIRRSRILWISGPRPASVSESVTFNGGKKKDKNKDENCLAAKIPEGKRAIADSAFKASAKAST</sequence>